<evidence type="ECO:0000256" key="1">
    <source>
        <dbReference type="SAM" id="MobiDB-lite"/>
    </source>
</evidence>
<dbReference type="InterPro" id="IPR009060">
    <property type="entry name" value="UBA-like_sf"/>
</dbReference>
<name>A0A139AAF8_GONPJ</name>
<protein>
    <recommendedName>
        <fullName evidence="2">CUE domain-containing protein</fullName>
    </recommendedName>
</protein>
<dbReference type="Pfam" id="PF02845">
    <property type="entry name" value="CUE"/>
    <property type="match status" value="1"/>
</dbReference>
<dbReference type="SUPFAM" id="SSF46934">
    <property type="entry name" value="UBA-like"/>
    <property type="match status" value="1"/>
</dbReference>
<gene>
    <name evidence="3" type="ORF">M427DRAFT_368257</name>
</gene>
<feature type="region of interest" description="Disordered" evidence="1">
    <location>
        <begin position="176"/>
        <end position="257"/>
    </location>
</feature>
<evidence type="ECO:0000313" key="3">
    <source>
        <dbReference type="EMBL" id="KXS13485.1"/>
    </source>
</evidence>
<feature type="domain" description="CUE" evidence="2">
    <location>
        <begin position="1"/>
        <end position="42"/>
    </location>
</feature>
<dbReference type="OrthoDB" id="10672716at2759"/>
<dbReference type="PROSITE" id="PS51140">
    <property type="entry name" value="CUE"/>
    <property type="match status" value="1"/>
</dbReference>
<reference evidence="3 4" key="1">
    <citation type="journal article" date="2015" name="Genome Biol. Evol.">
        <title>Phylogenomic analyses indicate that early fungi evolved digesting cell walls of algal ancestors of land plants.</title>
        <authorList>
            <person name="Chang Y."/>
            <person name="Wang S."/>
            <person name="Sekimoto S."/>
            <person name="Aerts A.L."/>
            <person name="Choi C."/>
            <person name="Clum A."/>
            <person name="LaButti K.M."/>
            <person name="Lindquist E.A."/>
            <person name="Yee Ngan C."/>
            <person name="Ohm R.A."/>
            <person name="Salamov A.A."/>
            <person name="Grigoriev I.V."/>
            <person name="Spatafora J.W."/>
            <person name="Berbee M.L."/>
        </authorList>
    </citation>
    <scope>NUCLEOTIDE SEQUENCE [LARGE SCALE GENOMIC DNA]</scope>
    <source>
        <strain evidence="3 4">JEL478</strain>
    </source>
</reference>
<dbReference type="EMBL" id="KQ965777">
    <property type="protein sequence ID" value="KXS13485.1"/>
    <property type="molecule type" value="Genomic_DNA"/>
</dbReference>
<accession>A0A139AAF8</accession>
<dbReference type="InterPro" id="IPR003892">
    <property type="entry name" value="CUE"/>
</dbReference>
<dbReference type="AlphaFoldDB" id="A0A139AAF8"/>
<proteinExistence type="predicted"/>
<organism evidence="3 4">
    <name type="scientific">Gonapodya prolifera (strain JEL478)</name>
    <name type="common">Monoblepharis prolifera</name>
    <dbReference type="NCBI Taxonomy" id="1344416"/>
    <lineage>
        <taxon>Eukaryota</taxon>
        <taxon>Fungi</taxon>
        <taxon>Fungi incertae sedis</taxon>
        <taxon>Chytridiomycota</taxon>
        <taxon>Chytridiomycota incertae sedis</taxon>
        <taxon>Monoblepharidomycetes</taxon>
        <taxon>Monoblepharidales</taxon>
        <taxon>Gonapodyaceae</taxon>
        <taxon>Gonapodya</taxon>
    </lineage>
</organism>
<keyword evidence="4" id="KW-1185">Reference proteome</keyword>
<dbReference type="SMART" id="SM00546">
    <property type="entry name" value="CUE"/>
    <property type="match status" value="1"/>
</dbReference>
<evidence type="ECO:0000313" key="4">
    <source>
        <dbReference type="Proteomes" id="UP000070544"/>
    </source>
</evidence>
<evidence type="ECO:0000259" key="2">
    <source>
        <dbReference type="PROSITE" id="PS51140"/>
    </source>
</evidence>
<dbReference type="Gene3D" id="1.10.8.10">
    <property type="entry name" value="DNA helicase RuvA subunit, C-terminal domain"/>
    <property type="match status" value="1"/>
</dbReference>
<dbReference type="GO" id="GO:0043130">
    <property type="term" value="F:ubiquitin binding"/>
    <property type="evidence" value="ECO:0007669"/>
    <property type="project" value="InterPro"/>
</dbReference>
<feature type="compositionally biased region" description="Low complexity" evidence="1">
    <location>
        <begin position="230"/>
        <end position="251"/>
    </location>
</feature>
<feature type="compositionally biased region" description="Gly residues" evidence="1">
    <location>
        <begin position="180"/>
        <end position="195"/>
    </location>
</feature>
<dbReference type="Proteomes" id="UP000070544">
    <property type="component" value="Unassembled WGS sequence"/>
</dbReference>
<sequence length="257" mass="27642">MAALVQLRELFPHLDDQTLNEFLVINDNNVEATINFLLEGGAAEAGSAPAPVPAVQPPIPQLDPFANPAPVVAQPPAPIPPSLPQRIERAPNVASPADDALLAQQLQDEEYAMQLQIQEEEAARVAAAAYQARSREPRQSSPTEDPLANIGQQVMTFGSNVKRGAAALLDRVRGRVEETGSGGGSGGVPAMGGGRYESLPGGEDAPLDRSRPRQQQFEEDQWEQAHPQEQQQQARQQTQQGQRRGTTTGRGNDLIDL</sequence>